<gene>
    <name evidence="12" type="ORF">SAMN04488055_1550</name>
</gene>
<dbReference type="PANTHER" id="PTHR43284:SF1">
    <property type="entry name" value="ASPARAGINE SYNTHETASE"/>
    <property type="match status" value="1"/>
</dbReference>
<dbReference type="GO" id="GO:0004066">
    <property type="term" value="F:asparagine synthase (glutamine-hydrolyzing) activity"/>
    <property type="evidence" value="ECO:0007669"/>
    <property type="project" value="UniProtKB-EC"/>
</dbReference>
<keyword evidence="4 9" id="KW-0547">Nucleotide-binding</keyword>
<accession>A0A1N6EEY1</accession>
<dbReference type="InterPro" id="IPR014729">
    <property type="entry name" value="Rossmann-like_a/b/a_fold"/>
</dbReference>
<dbReference type="RefSeq" id="WP_074238688.1">
    <property type="nucleotide sequence ID" value="NZ_FSRA01000001.1"/>
</dbReference>
<reference evidence="12 13" key="1">
    <citation type="submission" date="2016-11" db="EMBL/GenBank/DDBJ databases">
        <authorList>
            <person name="Jaros S."/>
            <person name="Januszkiewicz K."/>
            <person name="Wedrychowicz H."/>
        </authorList>
    </citation>
    <scope>NUCLEOTIDE SEQUENCE [LARGE SCALE GENOMIC DNA]</scope>
    <source>
        <strain evidence="12 13">DSM 24787</strain>
    </source>
</reference>
<evidence type="ECO:0000313" key="12">
    <source>
        <dbReference type="EMBL" id="SIN81608.1"/>
    </source>
</evidence>
<dbReference type="SUPFAM" id="SSF52402">
    <property type="entry name" value="Adenine nucleotide alpha hydrolases-like"/>
    <property type="match status" value="1"/>
</dbReference>
<protein>
    <recommendedName>
        <fullName evidence="3">asparagine synthase (glutamine-hydrolyzing)</fullName>
        <ecNumber evidence="3">6.3.5.4</ecNumber>
    </recommendedName>
</protein>
<dbReference type="GO" id="GO:0005524">
    <property type="term" value="F:ATP binding"/>
    <property type="evidence" value="ECO:0007669"/>
    <property type="project" value="UniProtKB-KW"/>
</dbReference>
<keyword evidence="8" id="KW-0061">Asparagine biosynthesis</keyword>
<evidence type="ECO:0000256" key="10">
    <source>
        <dbReference type="PIRSR" id="PIRSR001589-3"/>
    </source>
</evidence>
<evidence type="ECO:0000256" key="6">
    <source>
        <dbReference type="ARBA" id="ARBA00022962"/>
    </source>
</evidence>
<dbReference type="CDD" id="cd01991">
    <property type="entry name" value="Asn_synthase_B_C"/>
    <property type="match status" value="1"/>
</dbReference>
<dbReference type="InterPro" id="IPR017932">
    <property type="entry name" value="GATase_2_dom"/>
</dbReference>
<dbReference type="InterPro" id="IPR029055">
    <property type="entry name" value="Ntn_hydrolases_N"/>
</dbReference>
<evidence type="ECO:0000313" key="13">
    <source>
        <dbReference type="Proteomes" id="UP000185003"/>
    </source>
</evidence>
<dbReference type="Pfam" id="PF00733">
    <property type="entry name" value="Asn_synthase"/>
    <property type="match status" value="1"/>
</dbReference>
<keyword evidence="8" id="KW-0028">Amino-acid biosynthesis</keyword>
<evidence type="ECO:0000256" key="2">
    <source>
        <dbReference type="ARBA" id="ARBA00005752"/>
    </source>
</evidence>
<dbReference type="EMBL" id="FSRA01000001">
    <property type="protein sequence ID" value="SIN81608.1"/>
    <property type="molecule type" value="Genomic_DNA"/>
</dbReference>
<feature type="site" description="Important for beta-aspartyl-AMP intermediate formation" evidence="10">
    <location>
        <position position="369"/>
    </location>
</feature>
<dbReference type="Gene3D" id="3.40.50.620">
    <property type="entry name" value="HUPs"/>
    <property type="match status" value="1"/>
</dbReference>
<dbReference type="InterPro" id="IPR033738">
    <property type="entry name" value="AsnB_N"/>
</dbReference>
<dbReference type="OrthoDB" id="9763290at2"/>
<feature type="domain" description="Glutamine amidotransferase type-2" evidence="11">
    <location>
        <begin position="2"/>
        <end position="214"/>
    </location>
</feature>
<keyword evidence="5 9" id="KW-0067">ATP-binding</keyword>
<evidence type="ECO:0000256" key="9">
    <source>
        <dbReference type="PIRSR" id="PIRSR001589-2"/>
    </source>
</evidence>
<feature type="binding site" evidence="9">
    <location>
        <position position="294"/>
    </location>
    <ligand>
        <name>ATP</name>
        <dbReference type="ChEBI" id="CHEBI:30616"/>
    </ligand>
</feature>
<keyword evidence="6 8" id="KW-0315">Glutamine amidotransferase</keyword>
<dbReference type="STRING" id="536979.SAMN04488055_1550"/>
<comment type="pathway">
    <text evidence="1">Amino-acid biosynthesis; L-asparagine biosynthesis; L-asparagine from L-aspartate (L-Gln route): step 1/1.</text>
</comment>
<comment type="catalytic activity">
    <reaction evidence="7">
        <text>L-aspartate + L-glutamine + ATP + H2O = L-asparagine + L-glutamate + AMP + diphosphate + H(+)</text>
        <dbReference type="Rhea" id="RHEA:12228"/>
        <dbReference type="ChEBI" id="CHEBI:15377"/>
        <dbReference type="ChEBI" id="CHEBI:15378"/>
        <dbReference type="ChEBI" id="CHEBI:29985"/>
        <dbReference type="ChEBI" id="CHEBI:29991"/>
        <dbReference type="ChEBI" id="CHEBI:30616"/>
        <dbReference type="ChEBI" id="CHEBI:33019"/>
        <dbReference type="ChEBI" id="CHEBI:58048"/>
        <dbReference type="ChEBI" id="CHEBI:58359"/>
        <dbReference type="ChEBI" id="CHEBI:456215"/>
        <dbReference type="EC" id="6.3.5.4"/>
    </reaction>
</comment>
<evidence type="ECO:0000256" key="3">
    <source>
        <dbReference type="ARBA" id="ARBA00012737"/>
    </source>
</evidence>
<dbReference type="AlphaFoldDB" id="A0A1N6EEY1"/>
<dbReference type="NCBIfam" id="TIGR01536">
    <property type="entry name" value="asn_synth_AEB"/>
    <property type="match status" value="1"/>
</dbReference>
<evidence type="ECO:0000256" key="8">
    <source>
        <dbReference type="PIRSR" id="PIRSR001589-1"/>
    </source>
</evidence>
<dbReference type="InterPro" id="IPR051786">
    <property type="entry name" value="ASN_synthetase/amidase"/>
</dbReference>
<dbReference type="PIRSF" id="PIRSF001589">
    <property type="entry name" value="Asn_synthetase_glu-h"/>
    <property type="match status" value="1"/>
</dbReference>
<dbReference type="CDD" id="cd00712">
    <property type="entry name" value="AsnB"/>
    <property type="match status" value="1"/>
</dbReference>
<dbReference type="GO" id="GO:0006529">
    <property type="term" value="P:asparagine biosynthetic process"/>
    <property type="evidence" value="ECO:0007669"/>
    <property type="project" value="UniProtKB-KW"/>
</dbReference>
<dbReference type="EC" id="6.3.5.4" evidence="3"/>
<evidence type="ECO:0000256" key="4">
    <source>
        <dbReference type="ARBA" id="ARBA00022741"/>
    </source>
</evidence>
<dbReference type="Gene3D" id="3.60.20.10">
    <property type="entry name" value="Glutamine Phosphoribosylpyrophosphate, subunit 1, domain 1"/>
    <property type="match status" value="1"/>
</dbReference>
<dbReference type="InterPro" id="IPR001962">
    <property type="entry name" value="Asn_synthase"/>
</dbReference>
<feature type="active site" description="For GATase activity" evidence="8">
    <location>
        <position position="2"/>
    </location>
</feature>
<keyword evidence="13" id="KW-1185">Reference proteome</keyword>
<dbReference type="Proteomes" id="UP000185003">
    <property type="component" value="Unassembled WGS sequence"/>
</dbReference>
<comment type="similarity">
    <text evidence="2">Belongs to the asparagine synthetase family.</text>
</comment>
<dbReference type="SUPFAM" id="SSF56235">
    <property type="entry name" value="N-terminal nucleophile aminohydrolases (Ntn hydrolases)"/>
    <property type="match status" value="1"/>
</dbReference>
<name>A0A1N6EEY1_9BACT</name>
<sequence>MCGIAGFIDFSQKSGQDTLQKMTDVLLHRGPNDAGYECYSSQNAVVGLGQRRLSILDLSSSGHQPMHFRQYSMVFNGEIYNFKEIRKELEAKGYTFSSGTDTEVLLKGFDCWQEKVMDKCIGMFAFVIYDEQKGEVFICRDRAGVKPLYYYWHENLFLFASELKSFVEHPAFRKDIDEKSVSLFLQYSYIPAPYTVYRNTYKLKPGHYLTLNLQKAIPEEKEYWNVLEAYRQPETKLSERDVIAHTEELMKSAYQYRMVSDVPVGVFLSGGYDSASVAAILQEGSGSRIKTFTIGYKEKQWDESAEAKKIARHLGTDHTEWIIGASDAKDVLHQLPEIYDEPFADNSTVPTTLVSKLASKDVKVVLSADGGDELFAGYNKFNQAIKYTSQLPRGVQSLLGAAMSIIQPEVIPYFNKKYNFASRYEKMKLIWQDGKPQQALKYISQYITESEAAYYMGSATGKYKTNFDLNGELSSIPDPLNKLLAIDYRTFLVDNNLVKVDRATMSVSIEGREPMLDHRLLEFLATVPAALKVKEQTNKYILKTIVHKYIPKSMMDRPKRPFIAPLQEWFKDDLREQMQYYLAPERLQKTGLFNASHVQELLKKYLDGGRVSHQKLWNILVFQLWYDRWIEKL</sequence>
<evidence type="ECO:0000256" key="1">
    <source>
        <dbReference type="ARBA" id="ARBA00005187"/>
    </source>
</evidence>
<dbReference type="GO" id="GO:0005829">
    <property type="term" value="C:cytosol"/>
    <property type="evidence" value="ECO:0007669"/>
    <property type="project" value="TreeGrafter"/>
</dbReference>
<proteinExistence type="inferred from homology"/>
<dbReference type="PROSITE" id="PS51278">
    <property type="entry name" value="GATASE_TYPE_2"/>
    <property type="match status" value="1"/>
</dbReference>
<feature type="binding site" evidence="9">
    <location>
        <position position="101"/>
    </location>
    <ligand>
        <name>L-glutamine</name>
        <dbReference type="ChEBI" id="CHEBI:58359"/>
    </ligand>
</feature>
<dbReference type="InterPro" id="IPR006426">
    <property type="entry name" value="Asn_synth_AEB"/>
</dbReference>
<evidence type="ECO:0000259" key="11">
    <source>
        <dbReference type="PROSITE" id="PS51278"/>
    </source>
</evidence>
<evidence type="ECO:0000256" key="5">
    <source>
        <dbReference type="ARBA" id="ARBA00022840"/>
    </source>
</evidence>
<evidence type="ECO:0000256" key="7">
    <source>
        <dbReference type="ARBA" id="ARBA00048741"/>
    </source>
</evidence>
<organism evidence="12 13">
    <name type="scientific">Chitinophaga niabensis</name>
    <dbReference type="NCBI Taxonomy" id="536979"/>
    <lineage>
        <taxon>Bacteria</taxon>
        <taxon>Pseudomonadati</taxon>
        <taxon>Bacteroidota</taxon>
        <taxon>Chitinophagia</taxon>
        <taxon>Chitinophagales</taxon>
        <taxon>Chitinophagaceae</taxon>
        <taxon>Chitinophaga</taxon>
    </lineage>
</organism>
<dbReference type="PANTHER" id="PTHR43284">
    <property type="entry name" value="ASPARAGINE SYNTHETASE (GLUTAMINE-HYDROLYZING)"/>
    <property type="match status" value="1"/>
</dbReference>
<dbReference type="Pfam" id="PF13537">
    <property type="entry name" value="GATase_7"/>
    <property type="match status" value="1"/>
</dbReference>